<dbReference type="RefSeq" id="WP_184833929.1">
    <property type="nucleotide sequence ID" value="NZ_JACHMN010000002.1"/>
</dbReference>
<gene>
    <name evidence="2" type="ORF">F4553_001563</name>
</gene>
<dbReference type="InterPro" id="IPR014710">
    <property type="entry name" value="RmlC-like_jellyroll"/>
</dbReference>
<feature type="domain" description="DUF985" evidence="1">
    <location>
        <begin position="5"/>
        <end position="129"/>
    </location>
</feature>
<dbReference type="InterPro" id="IPR011051">
    <property type="entry name" value="RmlC_Cupin_sf"/>
</dbReference>
<evidence type="ECO:0000259" key="1">
    <source>
        <dbReference type="Pfam" id="PF06172"/>
    </source>
</evidence>
<dbReference type="Proteomes" id="UP000587527">
    <property type="component" value="Unassembled WGS sequence"/>
</dbReference>
<dbReference type="PANTHER" id="PTHR33387:SF3">
    <property type="entry name" value="DUF985 DOMAIN-CONTAINING PROTEIN"/>
    <property type="match status" value="1"/>
</dbReference>
<name>A0A841BIU4_9ACTN</name>
<dbReference type="Gene3D" id="2.60.120.10">
    <property type="entry name" value="Jelly Rolls"/>
    <property type="match status" value="1"/>
</dbReference>
<dbReference type="PANTHER" id="PTHR33387">
    <property type="entry name" value="RMLC-LIKE JELLY ROLL FOLD PROTEIN"/>
    <property type="match status" value="1"/>
</dbReference>
<proteinExistence type="predicted"/>
<protein>
    <submittedName>
        <fullName evidence="2">Putative cupin superfamily sugar epimerase</fullName>
    </submittedName>
</protein>
<dbReference type="SUPFAM" id="SSF51182">
    <property type="entry name" value="RmlC-like cupins"/>
    <property type="match status" value="1"/>
</dbReference>
<organism evidence="2 3">
    <name type="scientific">Allocatelliglobosispora scoriae</name>
    <dbReference type="NCBI Taxonomy" id="643052"/>
    <lineage>
        <taxon>Bacteria</taxon>
        <taxon>Bacillati</taxon>
        <taxon>Actinomycetota</taxon>
        <taxon>Actinomycetes</taxon>
        <taxon>Micromonosporales</taxon>
        <taxon>Micromonosporaceae</taxon>
        <taxon>Allocatelliglobosispora</taxon>
    </lineage>
</organism>
<evidence type="ECO:0000313" key="2">
    <source>
        <dbReference type="EMBL" id="MBB5868184.1"/>
    </source>
</evidence>
<dbReference type="InterPro" id="IPR009327">
    <property type="entry name" value="Cupin_DUF985"/>
</dbReference>
<accession>A0A841BIU4</accession>
<dbReference type="EMBL" id="JACHMN010000002">
    <property type="protein sequence ID" value="MBB5868184.1"/>
    <property type="molecule type" value="Genomic_DNA"/>
</dbReference>
<comment type="caution">
    <text evidence="2">The sequence shown here is derived from an EMBL/GenBank/DDBJ whole genome shotgun (WGS) entry which is preliminary data.</text>
</comment>
<dbReference type="InterPro" id="IPR039935">
    <property type="entry name" value="YML079W-like"/>
</dbReference>
<dbReference type="AlphaFoldDB" id="A0A841BIU4"/>
<dbReference type="Pfam" id="PF06172">
    <property type="entry name" value="Cupin_5"/>
    <property type="match status" value="1"/>
</dbReference>
<reference evidence="2 3" key="1">
    <citation type="submission" date="2020-08" db="EMBL/GenBank/DDBJ databases">
        <title>Sequencing the genomes of 1000 actinobacteria strains.</title>
        <authorList>
            <person name="Klenk H.-P."/>
        </authorList>
    </citation>
    <scope>NUCLEOTIDE SEQUENCE [LARGE SCALE GENOMIC DNA]</scope>
    <source>
        <strain evidence="2 3">DSM 45362</strain>
    </source>
</reference>
<sequence>MRSDDLIASLDLAPHPEGGCFRRVYTSPLSLGDRAAVTSIYYLMTSAQPEGRLHRNRSDILHYHLEGGPIDYLLLGPDGDLRHERLHADRRDLLVPGGCWKASRLPAGVTYALVAEVVTPGFDFADHEFGTEAALAGSPHLDELRPFLHP</sequence>
<keyword evidence="3" id="KW-1185">Reference proteome</keyword>
<evidence type="ECO:0000313" key="3">
    <source>
        <dbReference type="Proteomes" id="UP000587527"/>
    </source>
</evidence>
<dbReference type="CDD" id="cd06121">
    <property type="entry name" value="cupin_YML079wp"/>
    <property type="match status" value="1"/>
</dbReference>